<feature type="domain" description="Amine oxidase" evidence="9">
    <location>
        <begin position="161"/>
        <end position="416"/>
    </location>
</feature>
<keyword evidence="7" id="KW-0325">Glycoprotein</keyword>
<keyword evidence="4" id="KW-0732">Signal</keyword>
<feature type="compositionally biased region" description="Acidic residues" evidence="8">
    <location>
        <begin position="616"/>
        <end position="627"/>
    </location>
</feature>
<dbReference type="PANTHER" id="PTHR15944">
    <property type="entry name" value="FARNESYLCYSTEINE LYASE"/>
    <property type="match status" value="1"/>
</dbReference>
<evidence type="ECO:0000259" key="9">
    <source>
        <dbReference type="Pfam" id="PF01593"/>
    </source>
</evidence>
<feature type="domain" description="Prenylcysteine lyase" evidence="10">
    <location>
        <begin position="463"/>
        <end position="561"/>
    </location>
</feature>
<dbReference type="Pfam" id="PF01593">
    <property type="entry name" value="Amino_oxidase"/>
    <property type="match status" value="1"/>
</dbReference>
<evidence type="ECO:0000256" key="8">
    <source>
        <dbReference type="SAM" id="MobiDB-lite"/>
    </source>
</evidence>
<gene>
    <name evidence="11" type="ORF">CTAYLR_000297</name>
</gene>
<dbReference type="Pfam" id="PF07156">
    <property type="entry name" value="Prenylcys_lyase"/>
    <property type="match status" value="1"/>
</dbReference>
<proteinExistence type="inferred from homology"/>
<evidence type="ECO:0000256" key="1">
    <source>
        <dbReference type="ARBA" id="ARBA00001974"/>
    </source>
</evidence>
<evidence type="ECO:0000259" key="10">
    <source>
        <dbReference type="Pfam" id="PF07156"/>
    </source>
</evidence>
<comment type="similarity">
    <text evidence="2">Belongs to the prenylcysteine oxidase family.</text>
</comment>
<protein>
    <submittedName>
        <fullName evidence="11">Uncharacterized protein</fullName>
    </submittedName>
</protein>
<feature type="compositionally biased region" description="Acidic residues" evidence="8">
    <location>
        <begin position="635"/>
        <end position="644"/>
    </location>
</feature>
<evidence type="ECO:0000313" key="12">
    <source>
        <dbReference type="Proteomes" id="UP001230188"/>
    </source>
</evidence>
<evidence type="ECO:0000256" key="2">
    <source>
        <dbReference type="ARBA" id="ARBA00009967"/>
    </source>
</evidence>
<evidence type="ECO:0000256" key="7">
    <source>
        <dbReference type="ARBA" id="ARBA00023180"/>
    </source>
</evidence>
<dbReference type="InterPro" id="IPR036188">
    <property type="entry name" value="FAD/NAD-bd_sf"/>
</dbReference>
<dbReference type="AlphaFoldDB" id="A0AAD7XMD5"/>
<dbReference type="Proteomes" id="UP001230188">
    <property type="component" value="Unassembled WGS sequence"/>
</dbReference>
<keyword evidence="6" id="KW-0560">Oxidoreductase</keyword>
<evidence type="ECO:0000313" key="11">
    <source>
        <dbReference type="EMBL" id="KAJ8603849.1"/>
    </source>
</evidence>
<sequence>MGRRLVRRKKRKVEDEGKEVNNALSAFAAYERSTAGAAVSDAWMSLDAAQCAILSVASMKNGAAKAVSAPSKKLTAAAAAVGDLSDDAKTAAGLGVLAARFADWYAGALSDDFFASRLREMAEAIEELEEDKKSSFPERDTSALPAGWAATWVHCQRRLGGASCAYYLRSLLGSSVEMVVFEKEARVGGRMEHFEVEGRALELGASILVSGNRLVVELSRAANLTLARPPAANTKFGLFDGEKFVARQSPWLMMRYGPRAVWALRRLVSNFLRKFERIYDLGAARSPVDVWDAVGLYDDTLVTFAERLNASLPRTLGAQRLAREIIAGVNRVNYNQRNDELNALAGLVSMTPLMGNQDVLCIREGMSALVRRLLELADADVRTNRTVVDVADGAVTVDFDVDDDLKFDAVVLAAPLEFFGDHVLPHVPRRSYRTTHTTYVKGDSRILEDPPLGVALVIEDASARFSSVASQLPGVYKLFSRDRLTPADLDDLFFPNWTVLETREWQAYPNYARPDGSFADFRLSQRLFYSSGFEKATSALEIAAIAGRNVARLVADALVKKDEEGGAINYQYDTAIDDGPSADRDATTSETPSVPQYFEVVSQDGEVAENGTSPAQEEEEEEEEEELPLPRNLPEQDDVDEEDPWSWTTLTEL</sequence>
<dbReference type="InterPro" id="IPR002937">
    <property type="entry name" value="Amino_oxidase"/>
</dbReference>
<accession>A0AAD7XMD5</accession>
<comment type="cofactor">
    <cofactor evidence="1">
        <name>FAD</name>
        <dbReference type="ChEBI" id="CHEBI:57692"/>
    </cofactor>
</comment>
<dbReference type="Gene3D" id="3.50.50.60">
    <property type="entry name" value="FAD/NAD(P)-binding domain"/>
    <property type="match status" value="1"/>
</dbReference>
<evidence type="ECO:0000256" key="4">
    <source>
        <dbReference type="ARBA" id="ARBA00022729"/>
    </source>
</evidence>
<dbReference type="GO" id="GO:0030327">
    <property type="term" value="P:prenylated protein catabolic process"/>
    <property type="evidence" value="ECO:0007669"/>
    <property type="project" value="TreeGrafter"/>
</dbReference>
<dbReference type="InterPro" id="IPR010795">
    <property type="entry name" value="Prenylcys_lyase"/>
</dbReference>
<feature type="region of interest" description="Disordered" evidence="8">
    <location>
        <begin position="573"/>
        <end position="653"/>
    </location>
</feature>
<organism evidence="11 12">
    <name type="scientific">Chrysophaeum taylorii</name>
    <dbReference type="NCBI Taxonomy" id="2483200"/>
    <lineage>
        <taxon>Eukaryota</taxon>
        <taxon>Sar</taxon>
        <taxon>Stramenopiles</taxon>
        <taxon>Ochrophyta</taxon>
        <taxon>Pelagophyceae</taxon>
        <taxon>Pelagomonadales</taxon>
        <taxon>Pelagomonadaceae</taxon>
        <taxon>Chrysophaeum</taxon>
    </lineage>
</organism>
<reference evidence="11" key="1">
    <citation type="submission" date="2023-01" db="EMBL/GenBank/DDBJ databases">
        <title>Metagenome sequencing of chrysophaentin producing Chrysophaeum taylorii.</title>
        <authorList>
            <person name="Davison J."/>
            <person name="Bewley C."/>
        </authorList>
    </citation>
    <scope>NUCLEOTIDE SEQUENCE</scope>
    <source>
        <strain evidence="11">NIES-1699</strain>
    </source>
</reference>
<comment type="caution">
    <text evidence="11">The sequence shown here is derived from an EMBL/GenBank/DDBJ whole genome shotgun (WGS) entry which is preliminary data.</text>
</comment>
<dbReference type="SUPFAM" id="SSF51905">
    <property type="entry name" value="FAD/NAD(P)-binding domain"/>
    <property type="match status" value="1"/>
</dbReference>
<evidence type="ECO:0000256" key="6">
    <source>
        <dbReference type="ARBA" id="ARBA00023002"/>
    </source>
</evidence>
<dbReference type="PANTHER" id="PTHR15944:SF0">
    <property type="entry name" value="PRENYLCYSTEINE LYASE DOMAIN-CONTAINING PROTEIN"/>
    <property type="match status" value="1"/>
</dbReference>
<keyword evidence="5" id="KW-0274">FAD</keyword>
<dbReference type="GO" id="GO:0030328">
    <property type="term" value="P:prenylcysteine catabolic process"/>
    <property type="evidence" value="ECO:0007669"/>
    <property type="project" value="InterPro"/>
</dbReference>
<evidence type="ECO:0000256" key="3">
    <source>
        <dbReference type="ARBA" id="ARBA00022630"/>
    </source>
</evidence>
<dbReference type="GO" id="GO:0001735">
    <property type="term" value="F:prenylcysteine oxidase activity"/>
    <property type="evidence" value="ECO:0007669"/>
    <property type="project" value="InterPro"/>
</dbReference>
<dbReference type="InterPro" id="IPR017046">
    <property type="entry name" value="Prenylcysteine_Oxase1"/>
</dbReference>
<dbReference type="EMBL" id="JAQMWT010000344">
    <property type="protein sequence ID" value="KAJ8603849.1"/>
    <property type="molecule type" value="Genomic_DNA"/>
</dbReference>
<evidence type="ECO:0000256" key="5">
    <source>
        <dbReference type="ARBA" id="ARBA00022827"/>
    </source>
</evidence>
<keyword evidence="12" id="KW-1185">Reference proteome</keyword>
<name>A0AAD7XMD5_9STRA</name>
<keyword evidence="3" id="KW-0285">Flavoprotein</keyword>